<comment type="caution">
    <text evidence="2">The sequence shown here is derived from an EMBL/GenBank/DDBJ whole genome shotgun (WGS) entry which is preliminary data.</text>
</comment>
<dbReference type="Pfam" id="PF02316">
    <property type="entry name" value="HTH_Tnp_Mu_1"/>
    <property type="match status" value="1"/>
</dbReference>
<dbReference type="RefSeq" id="WP_182217289.1">
    <property type="nucleotide sequence ID" value="NZ_JACEZS010000008.1"/>
</dbReference>
<accession>A0A7W2EH57</accession>
<dbReference type="AlphaFoldDB" id="A0A7W2EH57"/>
<dbReference type="EMBL" id="JACEZS010000008">
    <property type="protein sequence ID" value="MBA5605866.1"/>
    <property type="molecule type" value="Genomic_DNA"/>
</dbReference>
<proteinExistence type="predicted"/>
<name>A0A7W2EH57_9BURK</name>
<organism evidence="2 3">
    <name type="scientific">Rugamonas fusca</name>
    <dbReference type="NCBI Taxonomy" id="2758568"/>
    <lineage>
        <taxon>Bacteria</taxon>
        <taxon>Pseudomonadati</taxon>
        <taxon>Pseudomonadota</taxon>
        <taxon>Betaproteobacteria</taxon>
        <taxon>Burkholderiales</taxon>
        <taxon>Oxalobacteraceae</taxon>
        <taxon>Telluria group</taxon>
        <taxon>Rugamonas</taxon>
    </lineage>
</organism>
<evidence type="ECO:0000259" key="1">
    <source>
        <dbReference type="PROSITE" id="PS51702"/>
    </source>
</evidence>
<dbReference type="Gene3D" id="1.10.10.10">
    <property type="entry name" value="Winged helix-like DNA-binding domain superfamily/Winged helix DNA-binding domain"/>
    <property type="match status" value="1"/>
</dbReference>
<reference evidence="2 3" key="1">
    <citation type="submission" date="2020-07" db="EMBL/GenBank/DDBJ databases">
        <title>Novel species isolated from subtropical streams in China.</title>
        <authorList>
            <person name="Lu H."/>
        </authorList>
    </citation>
    <scope>NUCLEOTIDE SEQUENCE [LARGE SCALE GENOMIC DNA]</scope>
    <source>
        <strain evidence="2 3">FT3S</strain>
    </source>
</reference>
<keyword evidence="3" id="KW-1185">Reference proteome</keyword>
<feature type="domain" description="HTH Mu-type" evidence="1">
    <location>
        <begin position="3"/>
        <end position="72"/>
    </location>
</feature>
<dbReference type="InterPro" id="IPR036388">
    <property type="entry name" value="WH-like_DNA-bd_sf"/>
</dbReference>
<evidence type="ECO:0000313" key="2">
    <source>
        <dbReference type="EMBL" id="MBA5605866.1"/>
    </source>
</evidence>
<evidence type="ECO:0000313" key="3">
    <source>
        <dbReference type="Proteomes" id="UP000566711"/>
    </source>
</evidence>
<sequence length="140" mass="15243">MEKLLSASEIAALKIPGLPTTRAAVNVMAKRDGWEFELATGIGGTRRLYRLPAKYLPPSTQDSQQRPAAPVVGTIVRGSSQVDMHKLELAIKAVDTWEQTRDAKIDADRRPAVITVLYEFLVKSEGSDDAAIDVVLRALG</sequence>
<dbReference type="InterPro" id="IPR003314">
    <property type="entry name" value="Mu-type_HTH"/>
</dbReference>
<protein>
    <recommendedName>
        <fullName evidence="1">HTH Mu-type domain-containing protein</fullName>
    </recommendedName>
</protein>
<gene>
    <name evidence="2" type="ORF">H3H36_10895</name>
</gene>
<dbReference type="InterPro" id="IPR009061">
    <property type="entry name" value="DNA-bd_dom_put_sf"/>
</dbReference>
<dbReference type="GO" id="GO:0003677">
    <property type="term" value="F:DNA binding"/>
    <property type="evidence" value="ECO:0007669"/>
    <property type="project" value="InterPro"/>
</dbReference>
<dbReference type="PROSITE" id="PS51702">
    <property type="entry name" value="HTH_MU"/>
    <property type="match status" value="1"/>
</dbReference>
<dbReference type="SUPFAM" id="SSF46955">
    <property type="entry name" value="Putative DNA-binding domain"/>
    <property type="match status" value="1"/>
</dbReference>
<dbReference type="Proteomes" id="UP000566711">
    <property type="component" value="Unassembled WGS sequence"/>
</dbReference>